<organism evidence="3 4">
    <name type="scientific">Gordonia bronchialis (strain ATCC 25592 / DSM 43247 / BCRC 13721 / JCM 3198 / KCTC 3076 / NBRC 16047 / NCTC 10667)</name>
    <name type="common">Rhodococcus bronchialis</name>
    <dbReference type="NCBI Taxonomy" id="526226"/>
    <lineage>
        <taxon>Bacteria</taxon>
        <taxon>Bacillati</taxon>
        <taxon>Actinomycetota</taxon>
        <taxon>Actinomycetes</taxon>
        <taxon>Mycobacteriales</taxon>
        <taxon>Gordoniaceae</taxon>
        <taxon>Gordonia</taxon>
    </lineage>
</organism>
<keyword evidence="2" id="KW-0560">Oxidoreductase</keyword>
<dbReference type="Proteomes" id="UP000001219">
    <property type="component" value="Chromosome"/>
</dbReference>
<dbReference type="PRINTS" id="PR00081">
    <property type="entry name" value="GDHRDH"/>
</dbReference>
<sequence length="298" mass="30139">MTGATEGRAPTSAGLSGRVAVVAGGTRGIGLAVVYALAGQGVSIVVNGRDKAAVDDTVAEVRGGGGYAVGVCGSAGSDGVAEEMVEAALEHFGALDIAINCAGIAEPAGATVLTISSADFRAQLDAHLLSAFHLTQAAGRVLVEQGSGSIVLTGSAASLGMFGGSGYPAAKGGVNALALAANADLSPRGVRINVVMPGAKSRLSSGDDYKRHIESLHTRGILDEMTRDLALDPAPPEYVAPLYTFLAGDAADHISGQIFSASGGFIGRFEPQQASFVAYRDHQDSAPYSLVELAEILR</sequence>
<dbReference type="eggNOG" id="COG1028">
    <property type="taxonomic scope" value="Bacteria"/>
</dbReference>
<dbReference type="EMBL" id="CP001802">
    <property type="protein sequence ID" value="ACY23017.1"/>
    <property type="molecule type" value="Genomic_DNA"/>
</dbReference>
<keyword evidence="4" id="KW-1185">Reference proteome</keyword>
<dbReference type="PANTHER" id="PTHR42760:SF133">
    <property type="entry name" value="3-OXOACYL-[ACYL-CARRIER-PROTEIN] REDUCTASE"/>
    <property type="match status" value="1"/>
</dbReference>
<dbReference type="Pfam" id="PF13561">
    <property type="entry name" value="adh_short_C2"/>
    <property type="match status" value="1"/>
</dbReference>
<dbReference type="RefSeq" id="WP_012835520.1">
    <property type="nucleotide sequence ID" value="NC_013441.1"/>
</dbReference>
<reference evidence="3 4" key="2">
    <citation type="journal article" date="2010" name="Stand. Genomic Sci.">
        <title>Complete genome sequence of Gordonia bronchialis type strain (3410).</title>
        <authorList>
            <person name="Ivanova N."/>
            <person name="Sikorski J."/>
            <person name="Jando M."/>
            <person name="Lapidus A."/>
            <person name="Nolan M."/>
            <person name="Lucas S."/>
            <person name="Del Rio T.G."/>
            <person name="Tice H."/>
            <person name="Copeland A."/>
            <person name="Cheng J.F."/>
            <person name="Chen F."/>
            <person name="Bruce D."/>
            <person name="Goodwin L."/>
            <person name="Pitluck S."/>
            <person name="Mavromatis K."/>
            <person name="Ovchinnikova G."/>
            <person name="Pati A."/>
            <person name="Chen A."/>
            <person name="Palaniappan K."/>
            <person name="Land M."/>
            <person name="Hauser L."/>
            <person name="Chang Y.J."/>
            <person name="Jeffries C.D."/>
            <person name="Chain P."/>
            <person name="Saunders E."/>
            <person name="Han C."/>
            <person name="Detter J.C."/>
            <person name="Brettin T."/>
            <person name="Rohde M."/>
            <person name="Goker M."/>
            <person name="Bristow J."/>
            <person name="Eisen J.A."/>
            <person name="Markowitz V."/>
            <person name="Hugenholtz P."/>
            <person name="Klenk H.P."/>
            <person name="Kyrpides N.C."/>
        </authorList>
    </citation>
    <scope>NUCLEOTIDE SEQUENCE [LARGE SCALE GENOMIC DNA]</scope>
    <source>
        <strain evidence="4">ATCC 25592 / DSM 43247 / BCRC 13721 / JCM 3198 / KCTC 3076 / NBRC 16047 / NCTC 10667</strain>
    </source>
</reference>
<evidence type="ECO:0000313" key="4">
    <source>
        <dbReference type="Proteomes" id="UP000001219"/>
    </source>
</evidence>
<evidence type="ECO:0000256" key="2">
    <source>
        <dbReference type="ARBA" id="ARBA00023002"/>
    </source>
</evidence>
<gene>
    <name evidence="3" type="ordered locus">Gbro_3839</name>
</gene>
<proteinExistence type="inferred from homology"/>
<dbReference type="HOGENOM" id="CLU_010194_1_2_11"/>
<dbReference type="PANTHER" id="PTHR42760">
    <property type="entry name" value="SHORT-CHAIN DEHYDROGENASES/REDUCTASES FAMILY MEMBER"/>
    <property type="match status" value="1"/>
</dbReference>
<dbReference type="KEGG" id="gbr:Gbro_3839"/>
<comment type="similarity">
    <text evidence="1">Belongs to the short-chain dehydrogenases/reductases (SDR) family.</text>
</comment>
<evidence type="ECO:0000313" key="3">
    <source>
        <dbReference type="EMBL" id="ACY23017.1"/>
    </source>
</evidence>
<dbReference type="OrthoDB" id="4380468at2"/>
<dbReference type="Gene3D" id="3.40.50.720">
    <property type="entry name" value="NAD(P)-binding Rossmann-like Domain"/>
    <property type="match status" value="1"/>
</dbReference>
<dbReference type="CDD" id="cd05233">
    <property type="entry name" value="SDR_c"/>
    <property type="match status" value="1"/>
</dbReference>
<evidence type="ECO:0000256" key="1">
    <source>
        <dbReference type="ARBA" id="ARBA00006484"/>
    </source>
</evidence>
<dbReference type="GO" id="GO:0016616">
    <property type="term" value="F:oxidoreductase activity, acting on the CH-OH group of donors, NAD or NADP as acceptor"/>
    <property type="evidence" value="ECO:0007669"/>
    <property type="project" value="TreeGrafter"/>
</dbReference>
<dbReference type="AlphaFoldDB" id="D0L387"/>
<dbReference type="InterPro" id="IPR036291">
    <property type="entry name" value="NAD(P)-bd_dom_sf"/>
</dbReference>
<protein>
    <submittedName>
        <fullName evidence="3">Short-chain dehydrogenase/reductase SDR</fullName>
    </submittedName>
</protein>
<dbReference type="InterPro" id="IPR002347">
    <property type="entry name" value="SDR_fam"/>
</dbReference>
<dbReference type="SUPFAM" id="SSF51735">
    <property type="entry name" value="NAD(P)-binding Rossmann-fold domains"/>
    <property type="match status" value="1"/>
</dbReference>
<name>D0L387_GORB4</name>
<accession>D0L387</accession>
<reference evidence="4" key="1">
    <citation type="submission" date="2009-10" db="EMBL/GenBank/DDBJ databases">
        <title>The complete chromosome of Gordonia bronchialis DSM 43247.</title>
        <authorList>
            <consortium name="US DOE Joint Genome Institute (JGI-PGF)"/>
            <person name="Lucas S."/>
            <person name="Copeland A."/>
            <person name="Lapidus A."/>
            <person name="Glavina del Rio T."/>
            <person name="Dalin E."/>
            <person name="Tice H."/>
            <person name="Bruce D."/>
            <person name="Goodwin L."/>
            <person name="Pitluck S."/>
            <person name="Kyrpides N."/>
            <person name="Mavromatis K."/>
            <person name="Ivanova N."/>
            <person name="Ovchinnikova G."/>
            <person name="Saunders E."/>
            <person name="Brettin T."/>
            <person name="Detter J.C."/>
            <person name="Han C."/>
            <person name="Larimer F."/>
            <person name="Land M."/>
            <person name="Hauser L."/>
            <person name="Markowitz V."/>
            <person name="Cheng J.-F."/>
            <person name="Hugenholtz P."/>
            <person name="Woyke T."/>
            <person name="Wu D."/>
            <person name="Jando M."/>
            <person name="Schneider S."/>
            <person name="Goeker M."/>
            <person name="Klenk H.-P."/>
            <person name="Eisen J.A."/>
        </authorList>
    </citation>
    <scope>NUCLEOTIDE SEQUENCE [LARGE SCALE GENOMIC DNA]</scope>
    <source>
        <strain evidence="4">ATCC 25592 / DSM 43247 / BCRC 13721 / JCM 3198 / KCTC 3076 / NBRC 16047 / NCTC 10667</strain>
    </source>
</reference>
<dbReference type="STRING" id="526226.Gbro_3839"/>